<dbReference type="EMBL" id="FQXN01000002">
    <property type="protein sequence ID" value="SHH32936.1"/>
    <property type="molecule type" value="Genomic_DNA"/>
</dbReference>
<evidence type="ECO:0000313" key="9">
    <source>
        <dbReference type="Proteomes" id="UP000242592"/>
    </source>
</evidence>
<accession>A0A1M5S3A4</accession>
<proteinExistence type="predicted"/>
<feature type="transmembrane region" description="Helical" evidence="6">
    <location>
        <begin position="364"/>
        <end position="385"/>
    </location>
</feature>
<gene>
    <name evidence="8" type="ORF">SAMN02745199_0776</name>
</gene>
<evidence type="ECO:0000313" key="8">
    <source>
        <dbReference type="EMBL" id="SHH32936.1"/>
    </source>
</evidence>
<keyword evidence="2" id="KW-0813">Transport</keyword>
<evidence type="ECO:0000256" key="1">
    <source>
        <dbReference type="ARBA" id="ARBA00004141"/>
    </source>
</evidence>
<feature type="domain" description="Major facilitator superfamily (MFS) profile" evidence="7">
    <location>
        <begin position="19"/>
        <end position="417"/>
    </location>
</feature>
<dbReference type="PANTHER" id="PTHR23511:SF34">
    <property type="entry name" value="SYNAPTIC VESICLE GLYCOPROTEIN 2"/>
    <property type="match status" value="1"/>
</dbReference>
<protein>
    <submittedName>
        <fullName evidence="8">MFS transporter, putative metabolite:H+ symporter</fullName>
    </submittedName>
</protein>
<dbReference type="RefSeq" id="WP_073072384.1">
    <property type="nucleotide sequence ID" value="NZ_FQXN01000002.1"/>
</dbReference>
<feature type="transmembrane region" description="Helical" evidence="6">
    <location>
        <begin position="281"/>
        <end position="298"/>
    </location>
</feature>
<name>A0A1M5S3A4_9BACT</name>
<feature type="transmembrane region" description="Helical" evidence="6">
    <location>
        <begin position="330"/>
        <end position="352"/>
    </location>
</feature>
<evidence type="ECO:0000256" key="5">
    <source>
        <dbReference type="ARBA" id="ARBA00023136"/>
    </source>
</evidence>
<feature type="transmembrane region" description="Helical" evidence="6">
    <location>
        <begin position="143"/>
        <end position="165"/>
    </location>
</feature>
<keyword evidence="5 6" id="KW-0472">Membrane</keyword>
<feature type="transmembrane region" description="Helical" evidence="6">
    <location>
        <begin position="87"/>
        <end position="106"/>
    </location>
</feature>
<dbReference type="PROSITE" id="PS50850">
    <property type="entry name" value="MFS"/>
    <property type="match status" value="1"/>
</dbReference>
<evidence type="ECO:0000256" key="3">
    <source>
        <dbReference type="ARBA" id="ARBA00022692"/>
    </source>
</evidence>
<reference evidence="9" key="1">
    <citation type="submission" date="2016-11" db="EMBL/GenBank/DDBJ databases">
        <authorList>
            <person name="Varghese N."/>
            <person name="Submissions S."/>
        </authorList>
    </citation>
    <scope>NUCLEOTIDE SEQUENCE [LARGE SCALE GENOMIC DNA]</scope>
    <source>
        <strain evidence="9">DSM 15807</strain>
    </source>
</reference>
<dbReference type="SUPFAM" id="SSF103473">
    <property type="entry name" value="MFS general substrate transporter"/>
    <property type="match status" value="1"/>
</dbReference>
<evidence type="ECO:0000256" key="4">
    <source>
        <dbReference type="ARBA" id="ARBA00022989"/>
    </source>
</evidence>
<dbReference type="AlphaFoldDB" id="A0A1M5S3A4"/>
<feature type="transmembrane region" description="Helical" evidence="6">
    <location>
        <begin position="241"/>
        <end position="261"/>
    </location>
</feature>
<dbReference type="InterPro" id="IPR020846">
    <property type="entry name" value="MFS_dom"/>
</dbReference>
<dbReference type="InterPro" id="IPR005828">
    <property type="entry name" value="MFS_sugar_transport-like"/>
</dbReference>
<dbReference type="Proteomes" id="UP000242592">
    <property type="component" value="Unassembled WGS sequence"/>
</dbReference>
<keyword evidence="9" id="KW-1185">Reference proteome</keyword>
<dbReference type="GO" id="GO:0016020">
    <property type="term" value="C:membrane"/>
    <property type="evidence" value="ECO:0007669"/>
    <property type="project" value="UniProtKB-SubCell"/>
</dbReference>
<dbReference type="OrthoDB" id="9787026at2"/>
<dbReference type="InterPro" id="IPR005829">
    <property type="entry name" value="Sugar_transporter_CS"/>
</dbReference>
<dbReference type="STRING" id="1123380.SAMN02745199_0776"/>
<evidence type="ECO:0000256" key="6">
    <source>
        <dbReference type="SAM" id="Phobius"/>
    </source>
</evidence>
<feature type="transmembrane region" description="Helical" evidence="6">
    <location>
        <begin position="307"/>
        <end position="324"/>
    </location>
</feature>
<dbReference type="Pfam" id="PF00083">
    <property type="entry name" value="Sugar_tr"/>
    <property type="match status" value="1"/>
</dbReference>
<feature type="transmembrane region" description="Helical" evidence="6">
    <location>
        <begin position="19"/>
        <end position="41"/>
    </location>
</feature>
<feature type="transmembrane region" description="Helical" evidence="6">
    <location>
        <begin position="171"/>
        <end position="190"/>
    </location>
</feature>
<comment type="subcellular location">
    <subcellularLocation>
        <location evidence="1">Membrane</location>
        <topology evidence="1">Multi-pass membrane protein</topology>
    </subcellularLocation>
</comment>
<dbReference type="InterPro" id="IPR036259">
    <property type="entry name" value="MFS_trans_sf"/>
</dbReference>
<feature type="transmembrane region" description="Helical" evidence="6">
    <location>
        <begin position="391"/>
        <end position="412"/>
    </location>
</feature>
<sequence length="422" mass="46981">MKIDEVVGKLVTRKHQKRLLLVTSILWMIGAAGVMVMPFAIPDISKEWALSTTLSSSLISSVFLGMLVGALSSGLVLDYVGRKVGTIIYLLISVIFTVFFGISISYNTAMFLRFLSGVGYGGLLPAVNTYLSEYTSIKLRGRYLVLLEASWAIGSILIALFAVTIGEKLGWRWNFYIFILGIFSLIPLSFERETPKYIFKKYGKKKLEEIFGRVKGEIEPIEEVKITYKALFSKSHIKKTIVVIVSWFVVSFVYYALFSWAPKIFVAQLGITITKAKWFTFYIYLAQLPGYLSVAYLIEKWGRKPTLTTYFIAMGLSALLLPFVSGNISFLIIMLIISFFTLGVWGLVYAYTPELFPTSFRGTANGLAGSIARIAGIIAPYFTGYFVDKSIFIALLIIAILAGVSGITVLLLGKETKEMSVN</sequence>
<dbReference type="PANTHER" id="PTHR23511">
    <property type="entry name" value="SYNAPTIC VESICLE GLYCOPROTEIN 2"/>
    <property type="match status" value="1"/>
</dbReference>
<dbReference type="CDD" id="cd17316">
    <property type="entry name" value="MFS_SV2_like"/>
    <property type="match status" value="1"/>
</dbReference>
<dbReference type="GO" id="GO:0022857">
    <property type="term" value="F:transmembrane transporter activity"/>
    <property type="evidence" value="ECO:0007669"/>
    <property type="project" value="InterPro"/>
</dbReference>
<keyword evidence="4 6" id="KW-1133">Transmembrane helix</keyword>
<feature type="transmembrane region" description="Helical" evidence="6">
    <location>
        <begin position="112"/>
        <end position="131"/>
    </location>
</feature>
<dbReference type="Gene3D" id="1.20.1250.20">
    <property type="entry name" value="MFS general substrate transporter like domains"/>
    <property type="match status" value="1"/>
</dbReference>
<feature type="transmembrane region" description="Helical" evidence="6">
    <location>
        <begin position="61"/>
        <end position="80"/>
    </location>
</feature>
<dbReference type="PROSITE" id="PS00217">
    <property type="entry name" value="SUGAR_TRANSPORT_2"/>
    <property type="match status" value="1"/>
</dbReference>
<evidence type="ECO:0000259" key="7">
    <source>
        <dbReference type="PROSITE" id="PS50850"/>
    </source>
</evidence>
<organism evidence="8 9">
    <name type="scientific">Thermosipho atlanticus DSM 15807</name>
    <dbReference type="NCBI Taxonomy" id="1123380"/>
    <lineage>
        <taxon>Bacteria</taxon>
        <taxon>Thermotogati</taxon>
        <taxon>Thermotogota</taxon>
        <taxon>Thermotogae</taxon>
        <taxon>Thermotogales</taxon>
        <taxon>Fervidobacteriaceae</taxon>
        <taxon>Thermosipho</taxon>
    </lineage>
</organism>
<evidence type="ECO:0000256" key="2">
    <source>
        <dbReference type="ARBA" id="ARBA00022448"/>
    </source>
</evidence>
<dbReference type="PROSITE" id="PS00216">
    <property type="entry name" value="SUGAR_TRANSPORT_1"/>
    <property type="match status" value="1"/>
</dbReference>
<keyword evidence="3 6" id="KW-0812">Transmembrane</keyword>